<dbReference type="EMBL" id="JBHLTP010000011">
    <property type="protein sequence ID" value="MFC0524724.1"/>
    <property type="molecule type" value="Genomic_DNA"/>
</dbReference>
<name>A0ABV6LQN0_9BACI</name>
<dbReference type="Proteomes" id="UP001589836">
    <property type="component" value="Unassembled WGS sequence"/>
</dbReference>
<evidence type="ECO:0000256" key="1">
    <source>
        <dbReference type="SAM" id="Phobius"/>
    </source>
</evidence>
<evidence type="ECO:0000313" key="3">
    <source>
        <dbReference type="Proteomes" id="UP001589836"/>
    </source>
</evidence>
<gene>
    <name evidence="2" type="ORF">ACFFGV_14195</name>
</gene>
<keyword evidence="1" id="KW-0812">Transmembrane</keyword>
<protein>
    <submittedName>
        <fullName evidence="2">Uncharacterized protein</fullName>
    </submittedName>
</protein>
<comment type="caution">
    <text evidence="2">The sequence shown here is derived from an EMBL/GenBank/DDBJ whole genome shotgun (WGS) entry which is preliminary data.</text>
</comment>
<evidence type="ECO:0000313" key="2">
    <source>
        <dbReference type="EMBL" id="MFC0524724.1"/>
    </source>
</evidence>
<feature type="transmembrane region" description="Helical" evidence="1">
    <location>
        <begin position="29"/>
        <end position="50"/>
    </location>
</feature>
<reference evidence="2 3" key="1">
    <citation type="submission" date="2024-09" db="EMBL/GenBank/DDBJ databases">
        <authorList>
            <person name="Sun Q."/>
            <person name="Mori K."/>
        </authorList>
    </citation>
    <scope>NUCLEOTIDE SEQUENCE [LARGE SCALE GENOMIC DNA]</scope>
    <source>
        <strain evidence="2 3">NCAIM B.02529</strain>
    </source>
</reference>
<keyword evidence="1" id="KW-1133">Transmembrane helix</keyword>
<keyword evidence="3" id="KW-1185">Reference proteome</keyword>
<dbReference type="RefSeq" id="WP_377349000.1">
    <property type="nucleotide sequence ID" value="NZ_JBHLTP010000011.1"/>
</dbReference>
<proteinExistence type="predicted"/>
<keyword evidence="1" id="KW-0472">Membrane</keyword>
<sequence length="63" mass="7639">MKYKKYKSSIQQKYRKERLKRQQDKDAHIPLMIIVLIVLILYVIALYLGFFDTDPFINKEYLG</sequence>
<organism evidence="2 3">
    <name type="scientific">Pontibacillus salicampi</name>
    <dbReference type="NCBI Taxonomy" id="1449801"/>
    <lineage>
        <taxon>Bacteria</taxon>
        <taxon>Bacillati</taxon>
        <taxon>Bacillota</taxon>
        <taxon>Bacilli</taxon>
        <taxon>Bacillales</taxon>
        <taxon>Bacillaceae</taxon>
        <taxon>Pontibacillus</taxon>
    </lineage>
</organism>
<accession>A0ABV6LQN0</accession>